<reference evidence="2" key="1">
    <citation type="submission" date="2025-08" db="UniProtKB">
        <authorList>
            <consortium name="RefSeq"/>
        </authorList>
    </citation>
    <scope>IDENTIFICATION</scope>
</reference>
<sequence length="412" mass="44482">MSVERSLDAWEEVQRHGQDLADRLAQGFTGLIQSHMIPPAFPWPVPHKKPFDLDLPAFHVTGQPDLAAGGVSAILDIGSRLGQAGAELGSSINGVVQQFFRRLPAPFRPDEGGAATAVLPARRGGDGGEVMGLAVERFGDWGFSEAAAPAGSSDEWGDEEGFGCDLRAPGHLKRPQGIINITSTYDTRTHEMESSLVARGDLWRVEASHGGSTAGSESSPLFLIQLGPVLFIRDTTLLLPVHLSKQHLLWYGYDRKNGMHSLCPALWSKHRRWLLMSMICLNPPACNKHGTRITPMMQLPDKSFSLGVAQAIAWKRSGLMVRPSIQISLCPTIGGSNPGVHAELIHSIKEELNLICGCSCTVHPSAFASLSLGRSKWNGHLGSSGVVIRVEMPLSNIGRPSLSVQINSGFEF</sequence>
<organism evidence="1 2">
    <name type="scientific">Elaeis guineensis var. tenera</name>
    <name type="common">Oil palm</name>
    <dbReference type="NCBI Taxonomy" id="51953"/>
    <lineage>
        <taxon>Eukaryota</taxon>
        <taxon>Viridiplantae</taxon>
        <taxon>Streptophyta</taxon>
        <taxon>Embryophyta</taxon>
        <taxon>Tracheophyta</taxon>
        <taxon>Spermatophyta</taxon>
        <taxon>Magnoliopsida</taxon>
        <taxon>Liliopsida</taxon>
        <taxon>Arecaceae</taxon>
        <taxon>Arecoideae</taxon>
        <taxon>Cocoseae</taxon>
        <taxon>Elaeidinae</taxon>
        <taxon>Elaeis</taxon>
    </lineage>
</organism>
<keyword evidence="1" id="KW-1185">Reference proteome</keyword>
<dbReference type="Proteomes" id="UP000504607">
    <property type="component" value="Chromosome 1"/>
</dbReference>
<dbReference type="PANTHER" id="PTHR34541">
    <property type="entry name" value="OS01G0729900 PROTEIN"/>
    <property type="match status" value="1"/>
</dbReference>
<proteinExistence type="predicted"/>
<gene>
    <name evidence="2" type="primary">LOC105041338</name>
</gene>
<protein>
    <submittedName>
        <fullName evidence="2">Uncharacterized protein LOC105041338 isoform X2</fullName>
    </submittedName>
</protein>
<dbReference type="AlphaFoldDB" id="A0A6I9QYK3"/>
<evidence type="ECO:0000313" key="1">
    <source>
        <dbReference type="Proteomes" id="UP000504607"/>
    </source>
</evidence>
<name>A0A6I9QYK3_ELAGV</name>
<dbReference type="PANTHER" id="PTHR34541:SF2">
    <property type="entry name" value="OS01G0729900 PROTEIN"/>
    <property type="match status" value="1"/>
</dbReference>
<accession>A0A6I9QYK3</accession>
<dbReference type="OrthoDB" id="1842620at2759"/>
<evidence type="ECO:0000313" key="2">
    <source>
        <dbReference type="RefSeq" id="XP_010916586.1"/>
    </source>
</evidence>
<dbReference type="RefSeq" id="XP_010916586.1">
    <property type="nucleotide sequence ID" value="XM_010918284.3"/>
</dbReference>